<evidence type="ECO:0000256" key="1">
    <source>
        <dbReference type="SAM" id="MobiDB-lite"/>
    </source>
</evidence>
<dbReference type="Proteomes" id="UP000322840">
    <property type="component" value="Segment"/>
</dbReference>
<dbReference type="EMBL" id="MN062188">
    <property type="protein sequence ID" value="QEG09412.1"/>
    <property type="molecule type" value="Genomic_DNA"/>
</dbReference>
<proteinExistence type="predicted"/>
<evidence type="ECO:0000313" key="3">
    <source>
        <dbReference type="EMBL" id="QEG09412.1"/>
    </source>
</evidence>
<gene>
    <name evidence="3" type="ORF">CPT_Saba_039</name>
</gene>
<keyword evidence="4" id="KW-1185">Reference proteome</keyword>
<sequence length="83" mass="9377">MGLLSKLKAALFGVVAFFVIVFLAWRKGKSDGKTEERIDVIVDAHERQDKTIEVSNDVESKINSLPNGASDRRLRTGWMRKDD</sequence>
<organism evidence="3 4">
    <name type="scientific">Proteus phage Saba</name>
    <dbReference type="NCBI Taxonomy" id="2596672"/>
    <lineage>
        <taxon>Viruses</taxon>
        <taxon>Duplodnaviria</taxon>
        <taxon>Heunggongvirae</taxon>
        <taxon>Uroviricota</taxon>
        <taxon>Caudoviricetes</taxon>
        <taxon>Casjensviridae</taxon>
        <taxon>Cenphatecvirus</taxon>
        <taxon>Cenphatecvirus saba</taxon>
    </lineage>
</organism>
<name>A0A5B9NA99_9CAUD</name>
<protein>
    <submittedName>
        <fullName evidence="3">I-spanin</fullName>
    </submittedName>
</protein>
<feature type="transmembrane region" description="Helical" evidence="2">
    <location>
        <begin position="6"/>
        <end position="25"/>
    </location>
</feature>
<feature type="region of interest" description="Disordered" evidence="1">
    <location>
        <begin position="63"/>
        <end position="83"/>
    </location>
</feature>
<reference evidence="4" key="1">
    <citation type="submission" date="2019-06" db="EMBL/GenBank/DDBJ databases">
        <title>The Complete Genome of Proteus mirabilis Siphophage Saba.</title>
        <authorList>
            <person name="Nyugen J."/>
            <person name="Harb L."/>
            <person name="Moreland R."/>
            <person name="Liu M."/>
            <person name="Ramsey J."/>
        </authorList>
    </citation>
    <scope>NUCLEOTIDE SEQUENCE [LARGE SCALE GENOMIC DNA]</scope>
</reference>
<keyword evidence="2" id="KW-0472">Membrane</keyword>
<keyword evidence="2" id="KW-1133">Transmembrane helix</keyword>
<feature type="compositionally biased region" description="Basic and acidic residues" evidence="1">
    <location>
        <begin position="70"/>
        <end position="83"/>
    </location>
</feature>
<evidence type="ECO:0000313" key="4">
    <source>
        <dbReference type="Proteomes" id="UP000322840"/>
    </source>
</evidence>
<evidence type="ECO:0000256" key="2">
    <source>
        <dbReference type="SAM" id="Phobius"/>
    </source>
</evidence>
<accession>A0A5B9NA99</accession>
<keyword evidence="2" id="KW-0812">Transmembrane</keyword>